<name>A0A7X6IB09_9BACT</name>
<feature type="domain" description="CusB-like three alpha-helical bundle" evidence="4">
    <location>
        <begin position="168"/>
        <end position="204"/>
    </location>
</feature>
<dbReference type="InterPro" id="IPR058792">
    <property type="entry name" value="Beta-barrel_RND_2"/>
</dbReference>
<dbReference type="PANTHER" id="PTHR30097:SF15">
    <property type="entry name" value="CATION EFFLUX SYSTEM PROTEIN CUSB"/>
    <property type="match status" value="1"/>
</dbReference>
<dbReference type="Gene3D" id="2.40.420.20">
    <property type="match status" value="1"/>
</dbReference>
<keyword evidence="2" id="KW-0813">Transport</keyword>
<dbReference type="Pfam" id="PF25919">
    <property type="entry name" value="BSH_CusB"/>
    <property type="match status" value="1"/>
</dbReference>
<feature type="domain" description="CusB-like barrel-sandwich hybrid" evidence="5">
    <location>
        <begin position="107"/>
        <end position="237"/>
    </location>
</feature>
<dbReference type="Pfam" id="PF25954">
    <property type="entry name" value="Beta-barrel_RND_2"/>
    <property type="match status" value="1"/>
</dbReference>
<dbReference type="Proteomes" id="UP000534783">
    <property type="component" value="Unassembled WGS sequence"/>
</dbReference>
<dbReference type="Gene3D" id="2.60.40.10">
    <property type="entry name" value="Immunoglobulins"/>
    <property type="match status" value="1"/>
</dbReference>
<dbReference type="InterPro" id="IPR051909">
    <property type="entry name" value="MFP_Cation_Efflux"/>
</dbReference>
<dbReference type="GO" id="GO:0016020">
    <property type="term" value="C:membrane"/>
    <property type="evidence" value="ECO:0007669"/>
    <property type="project" value="InterPro"/>
</dbReference>
<dbReference type="GO" id="GO:0022857">
    <property type="term" value="F:transmembrane transporter activity"/>
    <property type="evidence" value="ECO:0007669"/>
    <property type="project" value="InterPro"/>
</dbReference>
<dbReference type="PANTHER" id="PTHR30097">
    <property type="entry name" value="CATION EFFLUX SYSTEM PROTEIN CUSB"/>
    <property type="match status" value="1"/>
</dbReference>
<dbReference type="GO" id="GO:0015679">
    <property type="term" value="P:plasma membrane copper ion transport"/>
    <property type="evidence" value="ECO:0007669"/>
    <property type="project" value="TreeGrafter"/>
</dbReference>
<feature type="domain" description="YtkA-like" evidence="3">
    <location>
        <begin position="438"/>
        <end position="514"/>
    </location>
</feature>
<dbReference type="Pfam" id="PF25869">
    <property type="entry name" value="3HB_CusB"/>
    <property type="match status" value="1"/>
</dbReference>
<dbReference type="InterPro" id="IPR013783">
    <property type="entry name" value="Ig-like_fold"/>
</dbReference>
<evidence type="ECO:0000259" key="4">
    <source>
        <dbReference type="Pfam" id="PF25869"/>
    </source>
</evidence>
<dbReference type="SUPFAM" id="SSF111369">
    <property type="entry name" value="HlyD-like secretion proteins"/>
    <property type="match status" value="1"/>
</dbReference>
<dbReference type="InterPro" id="IPR058791">
    <property type="entry name" value="3HB_CusB"/>
</dbReference>
<dbReference type="RefSeq" id="WP_168059497.1">
    <property type="nucleotide sequence ID" value="NZ_VTOW01000002.1"/>
</dbReference>
<dbReference type="Gene3D" id="2.40.30.170">
    <property type="match status" value="1"/>
</dbReference>
<dbReference type="InterPro" id="IPR058790">
    <property type="entry name" value="BSH_CusB"/>
</dbReference>
<evidence type="ECO:0000256" key="2">
    <source>
        <dbReference type="ARBA" id="ARBA00022448"/>
    </source>
</evidence>
<dbReference type="GO" id="GO:0046914">
    <property type="term" value="F:transition metal ion binding"/>
    <property type="evidence" value="ECO:0007669"/>
    <property type="project" value="TreeGrafter"/>
</dbReference>
<reference evidence="7 8" key="1">
    <citation type="journal article" date="2020" name="Nature">
        <title>Bacterial chemolithoautotrophy via manganese oxidation.</title>
        <authorList>
            <person name="Yu H."/>
            <person name="Leadbetter J.R."/>
        </authorList>
    </citation>
    <scope>NUCLEOTIDE SEQUENCE [LARGE SCALE GENOMIC DNA]</scope>
    <source>
        <strain evidence="7 8">Mn-1</strain>
    </source>
</reference>
<dbReference type="Gene3D" id="6.10.140.730">
    <property type="match status" value="1"/>
</dbReference>
<evidence type="ECO:0000259" key="3">
    <source>
        <dbReference type="Pfam" id="PF13115"/>
    </source>
</evidence>
<feature type="domain" description="CusB-like beta-barrel" evidence="6">
    <location>
        <begin position="241"/>
        <end position="317"/>
    </location>
</feature>
<evidence type="ECO:0000313" key="7">
    <source>
        <dbReference type="EMBL" id="NKE71138.1"/>
    </source>
</evidence>
<dbReference type="NCBIfam" id="TIGR01730">
    <property type="entry name" value="RND_mfp"/>
    <property type="match status" value="1"/>
</dbReference>
<dbReference type="Pfam" id="PF13115">
    <property type="entry name" value="YtkA"/>
    <property type="match status" value="1"/>
</dbReference>
<dbReference type="FunFam" id="2.40.30.170:FF:000010">
    <property type="entry name" value="Efflux RND transporter periplasmic adaptor subunit"/>
    <property type="match status" value="1"/>
</dbReference>
<evidence type="ECO:0000259" key="5">
    <source>
        <dbReference type="Pfam" id="PF25919"/>
    </source>
</evidence>
<sequence length="546" mass="60076">MKICRKARRGTTLAVLLLTLSVIGFYMTQNRAMGDTKADAPMNEQDGTPDGMEEMAMDINETGRTTAMLTPEKKQRIGVKVSEVQEREIEKVIRAAGRVAYDERKLARINLRVDGWIQDLFVNFTGQEVRKGEPLLTLYSPDLLITQQEYLLAKRGREKLGASPIAEVRETGDALLASVRRRLLLFGITEKQIQELEKRGEPQTAITITSPINGVVTHREGVQGMRVTPEATLYEIADLSTVWVIAEVYESDLSFVKEGQEAAVTVAAYPGEIFHGKVAYIDPFLNPQTRTVRVRLELPNPGLKLKPEMFSQVDLRSRLGRGLLIPESAVLDVGLRQIVFVDQGMEMYAPKEVKARRIDGAYLIQEGLNPGERIVTSANFLIDSESKLMASANMMGALGMAGIRMEQAEMGEMKMDGMEVQTPGEQTLSGPQKKKKGDLTLILATKPSPPIDGENLLHLVVTDAAGKPIENAKVVFSYTMPMPGMKAVKVPALFKNGQYEAKAKFGMAGTWEVTALVTVPGKPEVQETFTLEAGGEMEGMEGMPGM</sequence>
<evidence type="ECO:0000256" key="1">
    <source>
        <dbReference type="ARBA" id="ARBA00009477"/>
    </source>
</evidence>
<dbReference type="GO" id="GO:0060003">
    <property type="term" value="P:copper ion export"/>
    <property type="evidence" value="ECO:0007669"/>
    <property type="project" value="TreeGrafter"/>
</dbReference>
<dbReference type="AlphaFoldDB" id="A0A7X6IB09"/>
<evidence type="ECO:0000259" key="6">
    <source>
        <dbReference type="Pfam" id="PF25954"/>
    </source>
</evidence>
<comment type="similarity">
    <text evidence="1">Belongs to the membrane fusion protein (MFP) (TC 8.A.1) family.</text>
</comment>
<organism evidence="7 8">
    <name type="scientific">Candidatus Manganitrophus noduliformans</name>
    <dbReference type="NCBI Taxonomy" id="2606439"/>
    <lineage>
        <taxon>Bacteria</taxon>
        <taxon>Pseudomonadati</taxon>
        <taxon>Nitrospirota</taxon>
        <taxon>Nitrospiria</taxon>
        <taxon>Candidatus Troglogloeales</taxon>
        <taxon>Candidatus Manganitrophaceae</taxon>
        <taxon>Candidatus Manganitrophus</taxon>
    </lineage>
</organism>
<dbReference type="GO" id="GO:0030288">
    <property type="term" value="C:outer membrane-bounded periplasmic space"/>
    <property type="evidence" value="ECO:0007669"/>
    <property type="project" value="TreeGrafter"/>
</dbReference>
<dbReference type="EMBL" id="VTOW01000002">
    <property type="protein sequence ID" value="NKE71138.1"/>
    <property type="molecule type" value="Genomic_DNA"/>
</dbReference>
<accession>A0A7X6IB09</accession>
<dbReference type="InterPro" id="IPR006143">
    <property type="entry name" value="RND_pump_MFP"/>
</dbReference>
<gene>
    <name evidence="7" type="ORF">MNODULE_10360</name>
</gene>
<protein>
    <submittedName>
        <fullName evidence="7">Efflux RND transporter periplasmic adaptor subunit</fullName>
    </submittedName>
</protein>
<dbReference type="InterPro" id="IPR032693">
    <property type="entry name" value="YtkA-like_dom"/>
</dbReference>
<keyword evidence="8" id="KW-1185">Reference proteome</keyword>
<comment type="caution">
    <text evidence="7">The sequence shown here is derived from an EMBL/GenBank/DDBJ whole genome shotgun (WGS) entry which is preliminary data.</text>
</comment>
<evidence type="ECO:0000313" key="8">
    <source>
        <dbReference type="Proteomes" id="UP000534783"/>
    </source>
</evidence>
<proteinExistence type="inferred from homology"/>